<evidence type="ECO:0000313" key="2">
    <source>
        <dbReference type="EMBL" id="CCE28498.1"/>
    </source>
</evidence>
<organism evidence="2 3">
    <name type="scientific">Claviceps purpurea (strain 20.1)</name>
    <name type="common">Ergot fungus</name>
    <name type="synonym">Sphacelia segetum</name>
    <dbReference type="NCBI Taxonomy" id="1111077"/>
    <lineage>
        <taxon>Eukaryota</taxon>
        <taxon>Fungi</taxon>
        <taxon>Dikarya</taxon>
        <taxon>Ascomycota</taxon>
        <taxon>Pezizomycotina</taxon>
        <taxon>Sordariomycetes</taxon>
        <taxon>Hypocreomycetidae</taxon>
        <taxon>Hypocreales</taxon>
        <taxon>Clavicipitaceae</taxon>
        <taxon>Claviceps</taxon>
    </lineage>
</organism>
<dbReference type="EMBL" id="CAGA01000009">
    <property type="protein sequence ID" value="CCE28498.1"/>
    <property type="molecule type" value="Genomic_DNA"/>
</dbReference>
<evidence type="ECO:0000313" key="3">
    <source>
        <dbReference type="Proteomes" id="UP000016801"/>
    </source>
</evidence>
<feature type="region of interest" description="Disordered" evidence="1">
    <location>
        <begin position="1"/>
        <end position="87"/>
    </location>
</feature>
<evidence type="ECO:0000256" key="1">
    <source>
        <dbReference type="SAM" id="MobiDB-lite"/>
    </source>
</evidence>
<comment type="caution">
    <text evidence="2">The sequence shown here is derived from an EMBL/GenBank/DDBJ whole genome shotgun (WGS) entry which is preliminary data.</text>
</comment>
<name>M1W7K5_CLAP2</name>
<dbReference type="AlphaFoldDB" id="M1W7K5"/>
<accession>M1W7K5</accession>
<reference evidence="2 3" key="1">
    <citation type="journal article" date="2013" name="PLoS Genet.">
        <title>Plant-symbiotic fungi as chemical engineers: Multi-genome analysis of the Clavicipitaceae reveals dynamics of alkaloid loci.</title>
        <authorList>
            <person name="Schardl C.L."/>
            <person name="Young C.A."/>
            <person name="Hesse U."/>
            <person name="Amyotte S.G."/>
            <person name="Andreeva K."/>
            <person name="Calie P.J."/>
            <person name="Fleetwood D.J."/>
            <person name="Haws D.C."/>
            <person name="Moore N."/>
            <person name="Oeser B."/>
            <person name="Panaccione D.G."/>
            <person name="Schweri K.K."/>
            <person name="Voisey C.R."/>
            <person name="Farman M.L."/>
            <person name="Jaromczyk J.W."/>
            <person name="Roe B.A."/>
            <person name="O'Sullivan D.M."/>
            <person name="Scott B."/>
            <person name="Tudzynski P."/>
            <person name="An Z."/>
            <person name="Arnaoudova E.G."/>
            <person name="Bullock C.T."/>
            <person name="Charlton N.D."/>
            <person name="Chen L."/>
            <person name="Cox M."/>
            <person name="Dinkins R.D."/>
            <person name="Florea S."/>
            <person name="Glenn A.E."/>
            <person name="Gordon A."/>
            <person name="Gueldener U."/>
            <person name="Harris D.R."/>
            <person name="Hollin W."/>
            <person name="Jaromczyk J."/>
            <person name="Johnson R.D."/>
            <person name="Khan A.K."/>
            <person name="Leistner E."/>
            <person name="Leuchtmann A."/>
            <person name="Li C."/>
            <person name="Liu J."/>
            <person name="Liu J."/>
            <person name="Liu M."/>
            <person name="Mace W."/>
            <person name="Machado C."/>
            <person name="Nagabhyru P."/>
            <person name="Pan J."/>
            <person name="Schmid J."/>
            <person name="Sugawara K."/>
            <person name="Steiner U."/>
            <person name="Takach J.E."/>
            <person name="Tanaka E."/>
            <person name="Webb J.S."/>
            <person name="Wilson E.V."/>
            <person name="Wiseman J.L."/>
            <person name="Yoshida R."/>
            <person name="Zeng Z."/>
        </authorList>
    </citation>
    <scope>NUCLEOTIDE SEQUENCE [LARGE SCALE GENOMIC DNA]</scope>
    <source>
        <strain evidence="2 3">20.1</strain>
    </source>
</reference>
<dbReference type="VEuPathDB" id="FungiDB:CPUR_02185"/>
<dbReference type="HOGENOM" id="CLU_1677703_0_0_1"/>
<keyword evidence="3" id="KW-1185">Reference proteome</keyword>
<dbReference type="OrthoDB" id="4366649at2759"/>
<protein>
    <submittedName>
        <fullName evidence="2">Uncharacterized protein</fullName>
    </submittedName>
</protein>
<proteinExistence type="predicted"/>
<dbReference type="Proteomes" id="UP000016801">
    <property type="component" value="Unassembled WGS sequence"/>
</dbReference>
<sequence length="157" mass="17462">MSAPLSSLDDHSRSPIENYVQQSLGLLQDRLQQSEDRLAQSEAAAPRTQPRDSTVARNPADAGDGRRSSRRHAAPSSPHEERTLFDGTTSQFRSWRIAIEDRLMTDCAALPPRQRWIFVQDSLADPIQKRLAHYFESGEARGWDANAGRQAGVAPTP</sequence>
<gene>
    <name evidence="2" type="ORF">CPUR_02185</name>
</gene>